<dbReference type="SUPFAM" id="SSF52047">
    <property type="entry name" value="RNI-like"/>
    <property type="match status" value="1"/>
</dbReference>
<evidence type="ECO:0000313" key="7">
    <source>
        <dbReference type="Proteomes" id="UP000736164"/>
    </source>
</evidence>
<reference evidence="6" key="1">
    <citation type="journal article" date="2021" name="Cell">
        <title>Tracing the genetic footprints of vertebrate landing in non-teleost ray-finned fishes.</title>
        <authorList>
            <person name="Bi X."/>
            <person name="Wang K."/>
            <person name="Yang L."/>
            <person name="Pan H."/>
            <person name="Jiang H."/>
            <person name="Wei Q."/>
            <person name="Fang M."/>
            <person name="Yu H."/>
            <person name="Zhu C."/>
            <person name="Cai Y."/>
            <person name="He Y."/>
            <person name="Gan X."/>
            <person name="Zeng H."/>
            <person name="Yu D."/>
            <person name="Zhu Y."/>
            <person name="Jiang H."/>
            <person name="Qiu Q."/>
            <person name="Yang H."/>
            <person name="Zhang Y.E."/>
            <person name="Wang W."/>
            <person name="Zhu M."/>
            <person name="He S."/>
            <person name="Zhang G."/>
        </authorList>
    </citation>
    <scope>NUCLEOTIDE SEQUENCE</scope>
    <source>
        <strain evidence="6">Allg_001</strain>
    </source>
</reference>
<keyword evidence="3" id="KW-0433">Leucine-rich repeat</keyword>
<gene>
    <name evidence="6" type="primary">Lrrc42</name>
    <name evidence="6" type="ORF">GTO95_0013185</name>
</gene>
<evidence type="ECO:0000256" key="4">
    <source>
        <dbReference type="ARBA" id="ARBA00022737"/>
    </source>
</evidence>
<dbReference type="PROSITE" id="PS51450">
    <property type="entry name" value="LRR"/>
    <property type="match status" value="1"/>
</dbReference>
<comment type="caution">
    <text evidence="6">The sequence shown here is derived from an EMBL/GenBank/DDBJ whole genome shotgun (WGS) entry which is preliminary data.</text>
</comment>
<keyword evidence="7" id="KW-1185">Reference proteome</keyword>
<evidence type="ECO:0000256" key="5">
    <source>
        <dbReference type="SAM" id="MobiDB-lite"/>
    </source>
</evidence>
<sequence>MSSYLSCDEFGPVYVREKGELRCVNGTVHTRKLSPSQIKPFRLFQKGFSVQLCIEDGAAKPTNTRKKDHFIFTYTKEGNLRYSAKSLFDIVLIFVAENVQHLESLVGFPDQMAEKLFTAAEEKQKFLDPDIGLRALQTFSNAYGNLVLRSLCLRNRFLLVSEKLEEIKLFRHLRSLDLSGCKLGDDHELLEHVASESLCSLVQLSLADNCLSDHGLRKFTAPVRVLKRGLGNLELLDLSRNPIISERGIGSLSCFSKLRGLDISVTGVKLGASVLKLLKDKMGLIRADSPLEEFCHSSCRTEGWAEQVVHQWDSLISESTKPRANLQPRTNALRFYGKEKTLRKLFKAPSVEGSREENDRETVQFHKPVQMPAPVDTGCLTRDVSHKGKKRVVASPQEGRGDSQPSAKRQCATQLTLQDWELLNSY</sequence>
<comment type="similarity">
    <text evidence="1">Belongs to the LRRC42 family.</text>
</comment>
<protein>
    <recommendedName>
        <fullName evidence="2">Leucine-rich repeat-containing protein 42</fullName>
    </recommendedName>
</protein>
<feature type="non-terminal residue" evidence="6">
    <location>
        <position position="426"/>
    </location>
</feature>
<feature type="non-terminal residue" evidence="6">
    <location>
        <position position="1"/>
    </location>
</feature>
<evidence type="ECO:0000256" key="1">
    <source>
        <dbReference type="ARBA" id="ARBA00009297"/>
    </source>
</evidence>
<dbReference type="Proteomes" id="UP000736164">
    <property type="component" value="Unassembled WGS sequence"/>
</dbReference>
<dbReference type="AlphaFoldDB" id="A0A8J7NIN9"/>
<evidence type="ECO:0000313" key="6">
    <source>
        <dbReference type="EMBL" id="MBN3313305.1"/>
    </source>
</evidence>
<dbReference type="EMBL" id="JAAWVO010011080">
    <property type="protein sequence ID" value="MBN3313305.1"/>
    <property type="molecule type" value="Genomic_DNA"/>
</dbReference>
<keyword evidence="4" id="KW-0677">Repeat</keyword>
<dbReference type="InterPro" id="IPR001611">
    <property type="entry name" value="Leu-rich_rpt"/>
</dbReference>
<organism evidence="6 7">
    <name type="scientific">Atractosteus spatula</name>
    <name type="common">Alligator gar</name>
    <name type="synonym">Lepisosteus spatula</name>
    <dbReference type="NCBI Taxonomy" id="7917"/>
    <lineage>
        <taxon>Eukaryota</taxon>
        <taxon>Metazoa</taxon>
        <taxon>Chordata</taxon>
        <taxon>Craniata</taxon>
        <taxon>Vertebrata</taxon>
        <taxon>Euteleostomi</taxon>
        <taxon>Actinopterygii</taxon>
        <taxon>Neopterygii</taxon>
        <taxon>Holostei</taxon>
        <taxon>Semionotiformes</taxon>
        <taxon>Lepisosteidae</taxon>
        <taxon>Atractosteus</taxon>
    </lineage>
</organism>
<proteinExistence type="inferred from homology"/>
<name>A0A8J7NIN9_ATRSP</name>
<accession>A0A8J7NIN9</accession>
<feature type="region of interest" description="Disordered" evidence="5">
    <location>
        <begin position="371"/>
        <end position="410"/>
    </location>
</feature>
<dbReference type="Pfam" id="PF13516">
    <property type="entry name" value="LRR_6"/>
    <property type="match status" value="2"/>
</dbReference>
<dbReference type="InterPro" id="IPR032675">
    <property type="entry name" value="LRR_dom_sf"/>
</dbReference>
<evidence type="ECO:0000256" key="3">
    <source>
        <dbReference type="ARBA" id="ARBA00022614"/>
    </source>
</evidence>
<dbReference type="InterPro" id="IPR039631">
    <property type="entry name" value="LRRC42"/>
</dbReference>
<dbReference type="Gene3D" id="3.80.10.10">
    <property type="entry name" value="Ribonuclease Inhibitor"/>
    <property type="match status" value="1"/>
</dbReference>
<dbReference type="PANTHER" id="PTHR31994:SF3">
    <property type="entry name" value="LEUCINE-RICH REPEAT-CONTAINING PROTEIN 42"/>
    <property type="match status" value="1"/>
</dbReference>
<evidence type="ECO:0000256" key="2">
    <source>
        <dbReference type="ARBA" id="ARBA00014198"/>
    </source>
</evidence>
<dbReference type="PANTHER" id="PTHR31994">
    <property type="entry name" value="LEUCINE-RICH REPEAT-CONTAINING PROTEIN 42"/>
    <property type="match status" value="1"/>
</dbReference>